<evidence type="ECO:0000313" key="3">
    <source>
        <dbReference type="Proteomes" id="UP000191285"/>
    </source>
</evidence>
<dbReference type="EMBL" id="MLKD01000021">
    <property type="protein sequence ID" value="OQE17207.1"/>
    <property type="molecule type" value="Genomic_DNA"/>
</dbReference>
<dbReference type="Proteomes" id="UP000191285">
    <property type="component" value="Unassembled WGS sequence"/>
</dbReference>
<dbReference type="OrthoDB" id="4265695at2759"/>
<feature type="region of interest" description="Disordered" evidence="1">
    <location>
        <begin position="116"/>
        <end position="152"/>
    </location>
</feature>
<dbReference type="AlphaFoldDB" id="A0A1V6ST57"/>
<evidence type="ECO:0000313" key="2">
    <source>
        <dbReference type="EMBL" id="OQE17207.1"/>
    </source>
</evidence>
<gene>
    <name evidence="2" type="ORF">PENSTE_c021G00151</name>
</gene>
<reference evidence="3" key="1">
    <citation type="journal article" date="2017" name="Nat. Microbiol.">
        <title>Global analysis of biosynthetic gene clusters reveals vast potential of secondary metabolite production in Penicillium species.</title>
        <authorList>
            <person name="Nielsen J.C."/>
            <person name="Grijseels S."/>
            <person name="Prigent S."/>
            <person name="Ji B."/>
            <person name="Dainat J."/>
            <person name="Nielsen K.F."/>
            <person name="Frisvad J.C."/>
            <person name="Workman M."/>
            <person name="Nielsen J."/>
        </authorList>
    </citation>
    <scope>NUCLEOTIDE SEQUENCE [LARGE SCALE GENOMIC DNA]</scope>
    <source>
        <strain evidence="3">IBT 24891</strain>
    </source>
</reference>
<accession>A0A1V6ST57</accession>
<comment type="caution">
    <text evidence="2">The sequence shown here is derived from an EMBL/GenBank/DDBJ whole genome shotgun (WGS) entry which is preliminary data.</text>
</comment>
<organism evidence="2 3">
    <name type="scientific">Penicillium steckii</name>
    <dbReference type="NCBI Taxonomy" id="303698"/>
    <lineage>
        <taxon>Eukaryota</taxon>
        <taxon>Fungi</taxon>
        <taxon>Dikarya</taxon>
        <taxon>Ascomycota</taxon>
        <taxon>Pezizomycotina</taxon>
        <taxon>Eurotiomycetes</taxon>
        <taxon>Eurotiomycetidae</taxon>
        <taxon>Eurotiales</taxon>
        <taxon>Aspergillaceae</taxon>
        <taxon>Penicillium</taxon>
    </lineage>
</organism>
<proteinExistence type="predicted"/>
<sequence>MARGSSTDRQPRSSDPTLSLCLLVYETNNDEFTLTTSPGLPIVPSSPFYQTLQELWSQHGNRDATPSIGLIRAVASDIHLRPRLWNFAIYRSWLDYSSDLQYVLLQSTRPNETGVLGITGSSAGTGSRRTSPRHRIGRVRSGYLAEGSSEEN</sequence>
<feature type="compositionally biased region" description="Low complexity" evidence="1">
    <location>
        <begin position="119"/>
        <end position="129"/>
    </location>
</feature>
<keyword evidence="3" id="KW-1185">Reference proteome</keyword>
<name>A0A1V6ST57_9EURO</name>
<protein>
    <submittedName>
        <fullName evidence="2">Uncharacterized protein</fullName>
    </submittedName>
</protein>
<evidence type="ECO:0000256" key="1">
    <source>
        <dbReference type="SAM" id="MobiDB-lite"/>
    </source>
</evidence>